<reference evidence="2" key="1">
    <citation type="submission" date="2022-10" db="EMBL/GenBank/DDBJ databases">
        <title>The complete genomes of actinobacterial strains from the NBC collection.</title>
        <authorList>
            <person name="Joergensen T.S."/>
            <person name="Alvarez Arevalo M."/>
            <person name="Sterndorff E.B."/>
            <person name="Faurdal D."/>
            <person name="Vuksanovic O."/>
            <person name="Mourched A.-S."/>
            <person name="Charusanti P."/>
            <person name="Shaw S."/>
            <person name="Blin K."/>
            <person name="Weber T."/>
        </authorList>
    </citation>
    <scope>NUCLEOTIDE SEQUENCE</scope>
    <source>
        <strain evidence="2">NBC_01436</strain>
    </source>
</reference>
<protein>
    <recommendedName>
        <fullName evidence="4">Secreted protein</fullName>
    </recommendedName>
</protein>
<evidence type="ECO:0000313" key="2">
    <source>
        <dbReference type="EMBL" id="WUX41666.1"/>
    </source>
</evidence>
<feature type="compositionally biased region" description="Acidic residues" evidence="1">
    <location>
        <begin position="96"/>
        <end position="111"/>
    </location>
</feature>
<sequence length="184" mass="20032">MTRTAQCPLLFLDVDGPLIPFGATSRPHPTYETGPGTPGTGANPLLTRVNPQHGPRLAALPCELVRATTWMEDANAWIAPRISLPPLPVVHWPEPSDADADGADGREEQDERDGLHWKTRALVARAAGRPFVWVDDEITDTDRAWVAVHHPGPALLHRVDPRRGLADRDYTAVGAWLRGVAGEA</sequence>
<evidence type="ECO:0000256" key="1">
    <source>
        <dbReference type="SAM" id="MobiDB-lite"/>
    </source>
</evidence>
<gene>
    <name evidence="2" type="ORF">OG367_37960</name>
</gene>
<dbReference type="Proteomes" id="UP001431926">
    <property type="component" value="Chromosome"/>
</dbReference>
<name>A0ABZ1ZSC7_STRAQ</name>
<dbReference type="RefSeq" id="WP_329359589.1">
    <property type="nucleotide sequence ID" value="NZ_CP109490.1"/>
</dbReference>
<dbReference type="EMBL" id="CP109491">
    <property type="protein sequence ID" value="WUX41666.1"/>
    <property type="molecule type" value="Genomic_DNA"/>
</dbReference>
<proteinExistence type="predicted"/>
<evidence type="ECO:0008006" key="4">
    <source>
        <dbReference type="Google" id="ProtNLM"/>
    </source>
</evidence>
<keyword evidence="3" id="KW-1185">Reference proteome</keyword>
<evidence type="ECO:0000313" key="3">
    <source>
        <dbReference type="Proteomes" id="UP001431926"/>
    </source>
</evidence>
<organism evidence="2 3">
    <name type="scientific">Streptomyces anulatus</name>
    <name type="common">Streptomyces chrysomallus</name>
    <dbReference type="NCBI Taxonomy" id="1892"/>
    <lineage>
        <taxon>Bacteria</taxon>
        <taxon>Bacillati</taxon>
        <taxon>Actinomycetota</taxon>
        <taxon>Actinomycetes</taxon>
        <taxon>Kitasatosporales</taxon>
        <taxon>Streptomycetaceae</taxon>
        <taxon>Streptomyces</taxon>
    </lineage>
</organism>
<feature type="region of interest" description="Disordered" evidence="1">
    <location>
        <begin position="92"/>
        <end position="113"/>
    </location>
</feature>
<accession>A0ABZ1ZSC7</accession>